<dbReference type="SMART" id="SM00249">
    <property type="entry name" value="PHD"/>
    <property type="match status" value="1"/>
</dbReference>
<dbReference type="InterPro" id="IPR011011">
    <property type="entry name" value="Znf_FYVE_PHD"/>
</dbReference>
<keyword evidence="3" id="KW-0862">Zinc</keyword>
<gene>
    <name evidence="6" type="ORF">PHYBLDRAFT_163455</name>
</gene>
<feature type="compositionally biased region" description="Low complexity" evidence="4">
    <location>
        <begin position="407"/>
        <end position="418"/>
    </location>
</feature>
<keyword evidence="2" id="KW-0863">Zinc-finger</keyword>
<dbReference type="PANTHER" id="PTHR14296">
    <property type="entry name" value="REMODELING AND SPACING FACTOR 1"/>
    <property type="match status" value="1"/>
</dbReference>
<dbReference type="InterPro" id="IPR001965">
    <property type="entry name" value="Znf_PHD"/>
</dbReference>
<dbReference type="EMBL" id="KV440973">
    <property type="protein sequence ID" value="OAD78336.1"/>
    <property type="molecule type" value="Genomic_DNA"/>
</dbReference>
<dbReference type="InterPro" id="IPR019786">
    <property type="entry name" value="Zinc_finger_PHD-type_CS"/>
</dbReference>
<evidence type="ECO:0000256" key="1">
    <source>
        <dbReference type="ARBA" id="ARBA00022723"/>
    </source>
</evidence>
<dbReference type="SUPFAM" id="SSF57903">
    <property type="entry name" value="FYVE/PHD zinc finger"/>
    <property type="match status" value="1"/>
</dbReference>
<dbReference type="GeneID" id="28995709"/>
<keyword evidence="7" id="KW-1185">Reference proteome</keyword>
<name>A0A167PQ23_PHYB8</name>
<reference evidence="7" key="1">
    <citation type="submission" date="2015-06" db="EMBL/GenBank/DDBJ databases">
        <title>Expansion of signal transduction pathways in fungi by whole-genome duplication.</title>
        <authorList>
            <consortium name="DOE Joint Genome Institute"/>
            <person name="Corrochano L.M."/>
            <person name="Kuo A."/>
            <person name="Marcet-Houben M."/>
            <person name="Polaino S."/>
            <person name="Salamov A."/>
            <person name="Villalobos J.M."/>
            <person name="Alvarez M.I."/>
            <person name="Avalos J."/>
            <person name="Benito E.P."/>
            <person name="Benoit I."/>
            <person name="Burger G."/>
            <person name="Camino L.P."/>
            <person name="Canovas D."/>
            <person name="Cerda-Olmedo E."/>
            <person name="Cheng J.-F."/>
            <person name="Dominguez A."/>
            <person name="Elias M."/>
            <person name="Eslava A.P."/>
            <person name="Glaser F."/>
            <person name="Grimwood J."/>
            <person name="Gutierrez G."/>
            <person name="Heitman J."/>
            <person name="Henrissat B."/>
            <person name="Iturriaga E.A."/>
            <person name="Lang B.F."/>
            <person name="Lavin J.L."/>
            <person name="Lee S."/>
            <person name="Li W."/>
            <person name="Lindquist E."/>
            <person name="Lopez-Garcia S."/>
            <person name="Luque E.M."/>
            <person name="Marcos A.T."/>
            <person name="Martin J."/>
            <person name="McCluskey K."/>
            <person name="Medina H.R."/>
            <person name="Miralles-Duran A."/>
            <person name="Miyazaki A."/>
            <person name="Munoz-Torres E."/>
            <person name="Oguiza J.A."/>
            <person name="Ohm R."/>
            <person name="Olmedo M."/>
            <person name="Orejas M."/>
            <person name="Ortiz-Castellanos L."/>
            <person name="Pisabarro A.G."/>
            <person name="Rodriguez-Romero J."/>
            <person name="Ruiz-Herrera J."/>
            <person name="Ruiz-Vazquez R."/>
            <person name="Sanz C."/>
            <person name="Schackwitz W."/>
            <person name="Schmutz J."/>
            <person name="Shahriari M."/>
            <person name="Shelest E."/>
            <person name="Silva-Franco F."/>
            <person name="Soanes D."/>
            <person name="Syed K."/>
            <person name="Tagua V.G."/>
            <person name="Talbot N.J."/>
            <person name="Thon M."/>
            <person name="De vries R.P."/>
            <person name="Wiebenga A."/>
            <person name="Yadav J.S."/>
            <person name="Braun E.L."/>
            <person name="Baker S."/>
            <person name="Garre V."/>
            <person name="Horwitz B."/>
            <person name="Torres-Martinez S."/>
            <person name="Idnurm A."/>
            <person name="Herrera-Estrella A."/>
            <person name="Gabaldon T."/>
            <person name="Grigoriev I.V."/>
        </authorList>
    </citation>
    <scope>NUCLEOTIDE SEQUENCE [LARGE SCALE GENOMIC DNA]</scope>
    <source>
        <strain evidence="7">NRRL 1555(-)</strain>
    </source>
</reference>
<keyword evidence="1" id="KW-0479">Metal-binding</keyword>
<dbReference type="VEuPathDB" id="FungiDB:PHYBLDRAFT_163455"/>
<dbReference type="PROSITE" id="PS01359">
    <property type="entry name" value="ZF_PHD_1"/>
    <property type="match status" value="1"/>
</dbReference>
<feature type="domain" description="Zinc finger PHD-type" evidence="5">
    <location>
        <begin position="439"/>
        <end position="494"/>
    </location>
</feature>
<evidence type="ECO:0000256" key="2">
    <source>
        <dbReference type="ARBA" id="ARBA00022771"/>
    </source>
</evidence>
<evidence type="ECO:0000259" key="5">
    <source>
        <dbReference type="SMART" id="SM00249"/>
    </source>
</evidence>
<evidence type="ECO:0000313" key="6">
    <source>
        <dbReference type="EMBL" id="OAD78336.1"/>
    </source>
</evidence>
<dbReference type="AlphaFoldDB" id="A0A167PQ23"/>
<dbReference type="RefSeq" id="XP_018296376.1">
    <property type="nucleotide sequence ID" value="XM_018434803.1"/>
</dbReference>
<dbReference type="InParanoid" id="A0A167PQ23"/>
<evidence type="ECO:0000256" key="4">
    <source>
        <dbReference type="SAM" id="MobiDB-lite"/>
    </source>
</evidence>
<organism evidence="6 7">
    <name type="scientific">Phycomyces blakesleeanus (strain ATCC 8743b / DSM 1359 / FGSC 10004 / NBRC 33097 / NRRL 1555)</name>
    <dbReference type="NCBI Taxonomy" id="763407"/>
    <lineage>
        <taxon>Eukaryota</taxon>
        <taxon>Fungi</taxon>
        <taxon>Fungi incertae sedis</taxon>
        <taxon>Mucoromycota</taxon>
        <taxon>Mucoromycotina</taxon>
        <taxon>Mucoromycetes</taxon>
        <taxon>Mucorales</taxon>
        <taxon>Phycomycetaceae</taxon>
        <taxon>Phycomyces</taxon>
    </lineage>
</organism>
<dbReference type="InterPro" id="IPR013083">
    <property type="entry name" value="Znf_RING/FYVE/PHD"/>
</dbReference>
<dbReference type="GO" id="GO:0006355">
    <property type="term" value="P:regulation of DNA-templated transcription"/>
    <property type="evidence" value="ECO:0007669"/>
    <property type="project" value="InterPro"/>
</dbReference>
<dbReference type="InterPro" id="IPR028938">
    <property type="entry name" value="Rsf1-like"/>
</dbReference>
<dbReference type="Proteomes" id="UP000077315">
    <property type="component" value="Unassembled WGS sequence"/>
</dbReference>
<feature type="region of interest" description="Disordered" evidence="4">
    <location>
        <begin position="396"/>
        <end position="430"/>
    </location>
</feature>
<evidence type="ECO:0000256" key="3">
    <source>
        <dbReference type="ARBA" id="ARBA00022833"/>
    </source>
</evidence>
<evidence type="ECO:0000313" key="7">
    <source>
        <dbReference type="Proteomes" id="UP000077315"/>
    </source>
</evidence>
<dbReference type="GO" id="GO:0031213">
    <property type="term" value="C:RSF complex"/>
    <property type="evidence" value="ECO:0007669"/>
    <property type="project" value="InterPro"/>
</dbReference>
<sequence length="644" mass="74227">MPSPSVTDIDLLRNNIEFASISQFFHTFHSAFTPWPATTPSGADESFLIYNKYNSAESSRFSTEDLEHMILDVTQRHRFEELIVRMLRLLTRNRFITHETWQMYFAREWDRRISEVPNPFHTDNYEATQEIRNFFTFPLDTKVHLLHVLCEWYFEDPERLREHLSGDEDEDEEAQWRVDPIGCDSKGNIFYLFDDNRLYQQSIHKPKTKPHSAIKKAQARKGTRHSARNADLSQIETPTVEEIWMPWRLVCQTSSDWEMFPSRYSNSTHIDEKKFYRALIEDVIPKVLPVLLDHEKELKKQEALLHRKRSSRLMVRELASLVPSSTDIDLTEKRASRREENARRREEAEKESAAKAREERLLDRERRLHEREMARLEQDGKTDSLDLATKAAAVERAGVSTDKKNNNKNYNNNNSNSNSKKRKRTKAQEKEEESNWTFDCVCGLSGQNVDDGSPMIACERCGVWQHIQCLRKSMQINKYMKSLDNYEFICQDCKRPPPFKSEIPQKDQIMTEQQPNPVFISTLQPVTQPSSSQPPQPPLPLPLPTVTSQTVLPPAEAHIETAPTVVPSETPTVIPSETPTVAAPESLAPLAEAPVETQTLKDTLINVAQDTTVQVPLYPTVDSTTIQPLSTQQPSPQNQLNYNA</sequence>
<dbReference type="InterPro" id="IPR019787">
    <property type="entry name" value="Znf_PHD-finger"/>
</dbReference>
<dbReference type="Gene3D" id="3.30.40.10">
    <property type="entry name" value="Zinc/RING finger domain, C3HC4 (zinc finger)"/>
    <property type="match status" value="1"/>
</dbReference>
<dbReference type="GO" id="GO:0008270">
    <property type="term" value="F:zinc ion binding"/>
    <property type="evidence" value="ECO:0007669"/>
    <property type="project" value="UniProtKB-KW"/>
</dbReference>
<dbReference type="STRING" id="763407.A0A167PQ23"/>
<dbReference type="PANTHER" id="PTHR14296:SF3">
    <property type="entry name" value="DIKAR, ISOFORM F"/>
    <property type="match status" value="1"/>
</dbReference>
<dbReference type="OrthoDB" id="303107at2759"/>
<proteinExistence type="predicted"/>
<feature type="region of interest" description="Disordered" evidence="4">
    <location>
        <begin position="330"/>
        <end position="366"/>
    </location>
</feature>
<protein>
    <recommendedName>
        <fullName evidence="5">Zinc finger PHD-type domain-containing protein</fullName>
    </recommendedName>
</protein>
<dbReference type="Pfam" id="PF00628">
    <property type="entry name" value="PHD"/>
    <property type="match status" value="1"/>
</dbReference>
<feature type="region of interest" description="Disordered" evidence="4">
    <location>
        <begin position="625"/>
        <end position="644"/>
    </location>
</feature>
<accession>A0A167PQ23</accession>